<dbReference type="SUPFAM" id="SSF74853">
    <property type="entry name" value="Lamin A/C globular tail domain"/>
    <property type="match status" value="1"/>
</dbReference>
<dbReference type="OrthoDB" id="1492759at2"/>
<dbReference type="Pfam" id="PF18942">
    <property type="entry name" value="DUF5689"/>
    <property type="match status" value="2"/>
</dbReference>
<reference evidence="2 3" key="2">
    <citation type="journal article" date="2016" name="Int. J. Syst. Evol. Microbiol.">
        <title>Lutibacter profundi sp. nov., isolated from a deep-sea hydrothermal system on the Arctic Mid-Ocean Ridge and emended description of the genus Lutibacter.</title>
        <authorList>
            <person name="Le Moine Bauer S."/>
            <person name="Roalkvam I."/>
            <person name="Steen I.H."/>
            <person name="Dahle H."/>
        </authorList>
    </citation>
    <scope>NUCLEOTIDE SEQUENCE [LARGE SCALE GENOMIC DNA]</scope>
    <source>
        <strain evidence="2 3">LP1</strain>
    </source>
</reference>
<reference evidence="3" key="1">
    <citation type="submission" date="2015-12" db="EMBL/GenBank/DDBJ databases">
        <title>Complete genome sequence of Lutibacter profundus strain LP1.</title>
        <authorList>
            <person name="Wissuwa J."/>
            <person name="Le Moine Bauer S."/>
            <person name="Stokke R."/>
            <person name="Dahle H."/>
            <person name="Steen I.H."/>
        </authorList>
    </citation>
    <scope>NUCLEOTIDE SEQUENCE [LARGE SCALE GENOMIC DNA]</scope>
    <source>
        <strain evidence="3">LP1</strain>
    </source>
</reference>
<evidence type="ECO:0000313" key="2">
    <source>
        <dbReference type="EMBL" id="AMC11165.1"/>
    </source>
</evidence>
<evidence type="ECO:0000259" key="1">
    <source>
        <dbReference type="PROSITE" id="PS51841"/>
    </source>
</evidence>
<dbReference type="EMBL" id="CP013355">
    <property type="protein sequence ID" value="AMC11165.1"/>
    <property type="molecule type" value="Genomic_DNA"/>
</dbReference>
<dbReference type="PATRIC" id="fig|1622118.3.peg.1616"/>
<name>A0A0X8G6Z0_9FLAO</name>
<dbReference type="InterPro" id="IPR001322">
    <property type="entry name" value="Lamin_tail_dom"/>
</dbReference>
<dbReference type="Proteomes" id="UP000059672">
    <property type="component" value="Chromosome"/>
</dbReference>
<dbReference type="RefSeq" id="WP_068208337.1">
    <property type="nucleotide sequence ID" value="NZ_CP013355.1"/>
</dbReference>
<dbReference type="InterPro" id="IPR036415">
    <property type="entry name" value="Lamin_tail_dom_sf"/>
</dbReference>
<organism evidence="2 3">
    <name type="scientific">Lutibacter profundi</name>
    <dbReference type="NCBI Taxonomy" id="1622118"/>
    <lineage>
        <taxon>Bacteria</taxon>
        <taxon>Pseudomonadati</taxon>
        <taxon>Bacteroidota</taxon>
        <taxon>Flavobacteriia</taxon>
        <taxon>Flavobacteriales</taxon>
        <taxon>Flavobacteriaceae</taxon>
        <taxon>Lutibacter</taxon>
    </lineage>
</organism>
<sequence length="688" mass="76393">MKIYKNQQKIIGLLLLVNLFTNCVKDQNFLTPTISCNEPNITVTNTLQQVKDMYTYGNAIVIDTDVVIEGYVVSSDKSGNIYKTLSIQDKPENPTSAIKIAIDETNLYTKYDIGRKIYIKLKGLAVGYTFGSIQIGQAVGGELARISSFKVKNHIFRSCEVAEIIPKKVTISALSKNMLEMLIEIENVQFKSNDLGLSYANIENTETVNRMLESFNSNCNLVGEVPIRNSGFSSFKNKLLPEGRGSIVAVLGNFYDDFQLYLRDEEDVNFIEQRCAYSNVFTPNITLSEIKELYQGTTVEFGINNNYIIEGYVVSSDENRNFKEKLVIQDAIENPTTGIQILIESDAIFEQYNIGDKVFVKLDKLYMSKNNGVLTVGYPSGNKITKIDAEEIGSFIYNSGENFEITPKEILISEALSSSHENTLVTILDVQLVESELGKAFTYFTGNNNGTRTLETCGEIIKLSVFTNGDAIFAHELFPEGHGKITGILSNNLEIRALNDVQFNEDFEVCPIIIPKIIITEVADPKNSVSSRFVELYNAGDSEINLTGWKLNKYVNGSTTISGSPVELGDITIQAGGFIIIANTGYEAIFNDISDIESSYISGNGDDVYELVDNTENTIDIFGVIGEDGNGTNWEYLDGRAIRNIEITEPNTAFTVSEWVIYSKASNGLISNPNTPQNAPINFNPRER</sequence>
<proteinExistence type="predicted"/>
<dbReference type="Gene3D" id="2.60.40.1260">
    <property type="entry name" value="Lamin Tail domain"/>
    <property type="match status" value="1"/>
</dbReference>
<accession>A0A0X8G6Z0</accession>
<dbReference type="InterPro" id="IPR043744">
    <property type="entry name" value="DUF5689"/>
</dbReference>
<gene>
    <name evidence="2" type="ORF">Lupro_07820</name>
</gene>
<protein>
    <recommendedName>
        <fullName evidence="1">LTD domain-containing protein</fullName>
    </recommendedName>
</protein>
<evidence type="ECO:0000313" key="3">
    <source>
        <dbReference type="Proteomes" id="UP000059672"/>
    </source>
</evidence>
<dbReference type="STRING" id="1622118.Lupro_07820"/>
<dbReference type="PROSITE" id="PS51841">
    <property type="entry name" value="LTD"/>
    <property type="match status" value="1"/>
</dbReference>
<dbReference type="AlphaFoldDB" id="A0A0X8G6Z0"/>
<dbReference type="Pfam" id="PF00932">
    <property type="entry name" value="LTD"/>
    <property type="match status" value="1"/>
</dbReference>
<feature type="domain" description="LTD" evidence="1">
    <location>
        <begin position="505"/>
        <end position="620"/>
    </location>
</feature>
<dbReference type="KEGG" id="lut:Lupro_07820"/>
<keyword evidence="3" id="KW-1185">Reference proteome</keyword>